<dbReference type="Proteomes" id="UP000198211">
    <property type="component" value="Unassembled WGS sequence"/>
</dbReference>
<protein>
    <submittedName>
        <fullName evidence="1">Uncharacterized protein</fullName>
    </submittedName>
</protein>
<sequence length="66" mass="7208">MTCPVALLGVTQVQLGPSYVKRHHHLLHTCTPCARCFAPEAHDRIIQGEDGAFTAGQATRTTNLHE</sequence>
<accession>A0A225W0Q8</accession>
<comment type="caution">
    <text evidence="1">The sequence shown here is derived from an EMBL/GenBank/DDBJ whole genome shotgun (WGS) entry which is preliminary data.</text>
</comment>
<gene>
    <name evidence="1" type="ORF">PHMEG_00016100</name>
</gene>
<evidence type="ECO:0000313" key="1">
    <source>
        <dbReference type="EMBL" id="OWZ10954.1"/>
    </source>
</evidence>
<reference evidence="2" key="1">
    <citation type="submission" date="2017-03" db="EMBL/GenBank/DDBJ databases">
        <title>Phytopthora megakarya and P. palmivora, two closely related causual agents of cacao black pod achieved similar genome size and gene model numbers by different mechanisms.</title>
        <authorList>
            <person name="Ali S."/>
            <person name="Shao J."/>
            <person name="Larry D.J."/>
            <person name="Kronmiller B."/>
            <person name="Shen D."/>
            <person name="Strem M.D."/>
            <person name="Melnick R.L."/>
            <person name="Guiltinan M.J."/>
            <person name="Tyler B.M."/>
            <person name="Meinhardt L.W."/>
            <person name="Bailey B.A."/>
        </authorList>
    </citation>
    <scope>NUCLEOTIDE SEQUENCE [LARGE SCALE GENOMIC DNA]</scope>
    <source>
        <strain evidence="2">zdho120</strain>
    </source>
</reference>
<organism evidence="1 2">
    <name type="scientific">Phytophthora megakarya</name>
    <dbReference type="NCBI Taxonomy" id="4795"/>
    <lineage>
        <taxon>Eukaryota</taxon>
        <taxon>Sar</taxon>
        <taxon>Stramenopiles</taxon>
        <taxon>Oomycota</taxon>
        <taxon>Peronosporomycetes</taxon>
        <taxon>Peronosporales</taxon>
        <taxon>Peronosporaceae</taxon>
        <taxon>Phytophthora</taxon>
    </lineage>
</organism>
<keyword evidence="2" id="KW-1185">Reference proteome</keyword>
<dbReference type="EMBL" id="NBNE01002273">
    <property type="protein sequence ID" value="OWZ10954.1"/>
    <property type="molecule type" value="Genomic_DNA"/>
</dbReference>
<proteinExistence type="predicted"/>
<dbReference type="AlphaFoldDB" id="A0A225W0Q8"/>
<evidence type="ECO:0000313" key="2">
    <source>
        <dbReference type="Proteomes" id="UP000198211"/>
    </source>
</evidence>
<name>A0A225W0Q8_9STRA</name>